<dbReference type="Proteomes" id="UP000199138">
    <property type="component" value="Unassembled WGS sequence"/>
</dbReference>
<keyword evidence="2" id="KW-1185">Reference proteome</keyword>
<reference evidence="1 2" key="1">
    <citation type="submission" date="2016-10" db="EMBL/GenBank/DDBJ databases">
        <authorList>
            <person name="de Groot N.N."/>
        </authorList>
    </citation>
    <scope>NUCLEOTIDE SEQUENCE [LARGE SCALE GENOMIC DNA]</scope>
    <source>
        <strain evidence="1 2">CGMCC 1.12333</strain>
    </source>
</reference>
<dbReference type="STRING" id="1224947.SAMN05216480_101323"/>
<organism evidence="1 2">
    <name type="scientific">Pustulibacterium marinum</name>
    <dbReference type="NCBI Taxonomy" id="1224947"/>
    <lineage>
        <taxon>Bacteria</taxon>
        <taxon>Pseudomonadati</taxon>
        <taxon>Bacteroidota</taxon>
        <taxon>Flavobacteriia</taxon>
        <taxon>Flavobacteriales</taxon>
        <taxon>Flavobacteriaceae</taxon>
        <taxon>Pustulibacterium</taxon>
    </lineage>
</organism>
<name>A0A1I7EW16_9FLAO</name>
<dbReference type="Gene3D" id="3.40.1000.10">
    <property type="entry name" value="Mog1/PsbP, alpha/beta/alpha sandwich"/>
    <property type="match status" value="1"/>
</dbReference>
<evidence type="ECO:0008006" key="3">
    <source>
        <dbReference type="Google" id="ProtNLM"/>
    </source>
</evidence>
<gene>
    <name evidence="1" type="ORF">SAMN05216480_101323</name>
</gene>
<accession>A0A1I7EW16</accession>
<dbReference type="SUPFAM" id="SSF55724">
    <property type="entry name" value="Mog1p/PsbP-like"/>
    <property type="match status" value="1"/>
</dbReference>
<evidence type="ECO:0000313" key="1">
    <source>
        <dbReference type="EMBL" id="SFU28104.1"/>
    </source>
</evidence>
<protein>
    <recommendedName>
        <fullName evidence="3">PsbP protein</fullName>
    </recommendedName>
</protein>
<dbReference type="EMBL" id="FPBK01000001">
    <property type="protein sequence ID" value="SFU28104.1"/>
    <property type="molecule type" value="Genomic_DNA"/>
</dbReference>
<dbReference type="AlphaFoldDB" id="A0A1I7EW16"/>
<evidence type="ECO:0000313" key="2">
    <source>
        <dbReference type="Proteomes" id="UP000199138"/>
    </source>
</evidence>
<proteinExistence type="predicted"/>
<sequence>MKIQVVSLPIIFHTMKTRFLVCLAFIFSLVSTAQSDIKSFQNKLYELSYPANFEVNNNYQSEHISVIVSDTLHTESDVFTENLTVIFQQGVSQTLDDAKGEFLSAADAISNGNIISEQLITVHGKEAYRIQFTAEQQEYELMLIQQYIITKDYLFMLTFTGMASDFENYKEAAETMLNSFMIK</sequence>
<dbReference type="InterPro" id="IPR016123">
    <property type="entry name" value="Mog1/PsbP_a/b/a-sand"/>
</dbReference>